<organism evidence="1 2">
    <name type="scientific">Vibrio phage ICP1</name>
    <dbReference type="NCBI Taxonomy" id="979525"/>
    <lineage>
        <taxon>Viruses</taxon>
        <taxon>Duplodnaviria</taxon>
        <taxon>Heunggongvirae</taxon>
        <taxon>Uroviricota</taxon>
        <taxon>Caudoviricetes</taxon>
        <taxon>Mohonavirus</taxon>
        <taxon>Mohonavirus ICP1</taxon>
    </lineage>
</organism>
<sequence>MQQLNHLHLFTTDIINVYTTGGKTKFYREYSYWRNMNTRCNNPNYSEKYPTYIDVCISEEFSDYDFFVGWCRSLEVFKNDHWVLDKDIILKGNKCYHPDLCTFVPSEVNGFFVMRTSKRDKDLPVGVSWCESEGKYKTYCSQLNGKNKTVGRFLNVDDAAIAYVTFKNNLAKELSSRWKGIVDERVIKTLDKYDVRDYITDEVTNYRYFK</sequence>
<name>F1D1N3_9CAUD</name>
<accession>F1D1N3</accession>
<dbReference type="KEGG" id="vg:10228690"/>
<dbReference type="GeneID" id="10228690"/>
<evidence type="ECO:0000313" key="1">
    <source>
        <dbReference type="EMBL" id="ADX88027.1"/>
    </source>
</evidence>
<keyword evidence="2" id="KW-1185">Reference proteome</keyword>
<gene>
    <name evidence="1" type="primary">ORF209</name>
</gene>
<dbReference type="EMBL" id="HQ641347">
    <property type="protein sequence ID" value="ADX88027.1"/>
    <property type="molecule type" value="Genomic_DNA"/>
</dbReference>
<reference evidence="1 2" key="1">
    <citation type="journal article" date="2011" name="MBio">
        <title>Evidence of a dominant lineage of Vibrio cholerae-specific lytic bacteriophages shed by cholera patients over a 10-year period in Dhaka, Bangladesh.</title>
        <authorList>
            <person name="Seed K.D."/>
            <person name="Bodi K.L."/>
            <person name="Kropinski A.M."/>
            <person name="Ackermann H.W."/>
            <person name="Calderwood S.B."/>
            <person name="Qadri F."/>
            <person name="Camilli A."/>
        </authorList>
    </citation>
    <scope>NUCLEOTIDE SEQUENCE [LARGE SCALE GENOMIC DNA]</scope>
</reference>
<dbReference type="Proteomes" id="UP000007502">
    <property type="component" value="Segment"/>
</dbReference>
<protein>
    <submittedName>
        <fullName evidence="1">Uncharacterized protein ORF209</fullName>
    </submittedName>
</protein>
<proteinExistence type="predicted"/>
<dbReference type="OrthoDB" id="8611at10239"/>
<dbReference type="RefSeq" id="YP_004251152.1">
    <property type="nucleotide sequence ID" value="NC_015157.1"/>
</dbReference>
<evidence type="ECO:0000313" key="2">
    <source>
        <dbReference type="Proteomes" id="UP000007502"/>
    </source>
</evidence>